<comment type="caution">
    <text evidence="1">The sequence shown here is derived from an EMBL/GenBank/DDBJ whole genome shotgun (WGS) entry which is preliminary data.</text>
</comment>
<organism evidence="1 2">
    <name type="scientific">Kribbella caucasensis</name>
    <dbReference type="NCBI Taxonomy" id="2512215"/>
    <lineage>
        <taxon>Bacteria</taxon>
        <taxon>Bacillati</taxon>
        <taxon>Actinomycetota</taxon>
        <taxon>Actinomycetes</taxon>
        <taxon>Propionibacteriales</taxon>
        <taxon>Kribbellaceae</taxon>
        <taxon>Kribbella</taxon>
    </lineage>
</organism>
<dbReference type="EMBL" id="SNWQ01000004">
    <property type="protein sequence ID" value="TDO50706.1"/>
    <property type="molecule type" value="Genomic_DNA"/>
</dbReference>
<proteinExistence type="predicted"/>
<sequence length="58" mass="6466">MPVATPTDRPTAVQVHIGGRWIAGQALSWRIAPTGDREALISHHGHLVWVNQHQIREP</sequence>
<reference evidence="1 2" key="1">
    <citation type="submission" date="2019-03" db="EMBL/GenBank/DDBJ databases">
        <title>Genomic Encyclopedia of Type Strains, Phase III (KMG-III): the genomes of soil and plant-associated and newly described type strains.</title>
        <authorList>
            <person name="Whitman W."/>
        </authorList>
    </citation>
    <scope>NUCLEOTIDE SEQUENCE [LARGE SCALE GENOMIC DNA]</scope>
    <source>
        <strain evidence="1 2">VKM Ac-2527</strain>
    </source>
</reference>
<gene>
    <name evidence="1" type="ORF">EV643_104200</name>
</gene>
<evidence type="ECO:0000313" key="1">
    <source>
        <dbReference type="EMBL" id="TDO50706.1"/>
    </source>
</evidence>
<dbReference type="RefSeq" id="WP_238165493.1">
    <property type="nucleotide sequence ID" value="NZ_SNWQ01000004.1"/>
</dbReference>
<dbReference type="AlphaFoldDB" id="A0A4R6KLN3"/>
<dbReference type="Proteomes" id="UP000295388">
    <property type="component" value="Unassembled WGS sequence"/>
</dbReference>
<accession>A0A4R6KLN3</accession>
<keyword evidence="2" id="KW-1185">Reference proteome</keyword>
<evidence type="ECO:0000313" key="2">
    <source>
        <dbReference type="Proteomes" id="UP000295388"/>
    </source>
</evidence>
<protein>
    <submittedName>
        <fullName evidence="1">Uncharacterized protein</fullName>
    </submittedName>
</protein>
<name>A0A4R6KLN3_9ACTN</name>